<organism evidence="1 2">
    <name type="scientific">Paraburkholderia lycopersici</name>
    <dbReference type="NCBI Taxonomy" id="416944"/>
    <lineage>
        <taxon>Bacteria</taxon>
        <taxon>Pseudomonadati</taxon>
        <taxon>Pseudomonadota</taxon>
        <taxon>Betaproteobacteria</taxon>
        <taxon>Burkholderiales</taxon>
        <taxon>Burkholderiaceae</taxon>
        <taxon>Paraburkholderia</taxon>
    </lineage>
</organism>
<dbReference type="EMBL" id="FMYQ01000015">
    <property type="protein sequence ID" value="SDD14914.1"/>
    <property type="molecule type" value="Genomic_DNA"/>
</dbReference>
<dbReference type="AlphaFoldDB" id="A0A1G6SE30"/>
<dbReference type="Proteomes" id="UP000198908">
    <property type="component" value="Unassembled WGS sequence"/>
</dbReference>
<reference evidence="2" key="1">
    <citation type="submission" date="2016-09" db="EMBL/GenBank/DDBJ databases">
        <authorList>
            <person name="Varghese N."/>
            <person name="Submissions S."/>
        </authorList>
    </citation>
    <scope>NUCLEOTIDE SEQUENCE [LARGE SCALE GENOMIC DNA]</scope>
    <source>
        <strain evidence="2">TNe-862</strain>
    </source>
</reference>
<evidence type="ECO:0000313" key="1">
    <source>
        <dbReference type="EMBL" id="SDD14914.1"/>
    </source>
</evidence>
<gene>
    <name evidence="1" type="ORF">SAMN05421548_11533</name>
</gene>
<keyword evidence="2" id="KW-1185">Reference proteome</keyword>
<evidence type="ECO:0000313" key="2">
    <source>
        <dbReference type="Proteomes" id="UP000198908"/>
    </source>
</evidence>
<proteinExistence type="predicted"/>
<accession>A0A1G6SE30</accession>
<dbReference type="OrthoDB" id="9130166at2"/>
<sequence length="161" mass="18043">MSSRLFLGRALGLMLLIALLPACTGYRDTYRDTHRDENDAFRRSETELEASRERSAVKCATPADCAQAWSRARLFVQTHSPTPIANSTDDTIETRMPHEFGIAYFWAVRQTAEDGTTTIRLKGMCRGMYSTDNGPGWTYARCAGQLLQAQLEFVRDVGGVR</sequence>
<name>A0A1G6SE30_9BURK</name>
<protein>
    <submittedName>
        <fullName evidence="1">Uncharacterized protein</fullName>
    </submittedName>
</protein>